<sequence length="104" mass="11320">MKSTNFPDEAPQRYPDASSFAIGRPYEELFDIAAVHRDLEEFCRYLEADRGRRRPARLRGTLTAMVGDPDRPLPALTRFPEPGSRAGVPGATEPSGSGTWGGAG</sequence>
<dbReference type="Proteomes" id="UP000578686">
    <property type="component" value="Unassembled WGS sequence"/>
</dbReference>
<name>A0A7X6CX27_9ACTN</name>
<evidence type="ECO:0000313" key="2">
    <source>
        <dbReference type="EMBL" id="NJQ04176.1"/>
    </source>
</evidence>
<keyword evidence="3" id="KW-1185">Reference proteome</keyword>
<reference evidence="2 3" key="1">
    <citation type="submission" date="2020-03" db="EMBL/GenBank/DDBJ databases">
        <title>Draft genome of Streptomyces sp. ventii, isolated from the Axial Seamount in the Pacific Ocean, and resequencing of the two type strains Streptomyces lonarensis strain NCL 716 and Streptomyces bohaiensis strain 11A07.</title>
        <authorList>
            <person name="Loughran R.M."/>
            <person name="Pfannmuller K.M."/>
            <person name="Wasson B.J."/>
            <person name="Deadmond M.C."/>
            <person name="Paddock B.E."/>
            <person name="Koyack M.J."/>
            <person name="Gallegos D.A."/>
            <person name="Mitchell E.A."/>
            <person name="Ushijima B."/>
            <person name="Saw J.H."/>
            <person name="Mcphail K.L."/>
            <person name="Videau P."/>
        </authorList>
    </citation>
    <scope>NUCLEOTIDE SEQUENCE [LARGE SCALE GENOMIC DNA]</scope>
    <source>
        <strain evidence="2 3">NCL716</strain>
    </source>
</reference>
<evidence type="ECO:0000313" key="3">
    <source>
        <dbReference type="Proteomes" id="UP000578686"/>
    </source>
</evidence>
<gene>
    <name evidence="2" type="ORF">HCN56_00930</name>
</gene>
<protein>
    <submittedName>
        <fullName evidence="2">Uncharacterized protein</fullName>
    </submittedName>
</protein>
<comment type="caution">
    <text evidence="2">The sequence shown here is derived from an EMBL/GenBank/DDBJ whole genome shotgun (WGS) entry which is preliminary data.</text>
</comment>
<organism evidence="2 3">
    <name type="scientific">Streptomyces lonarensis</name>
    <dbReference type="NCBI Taxonomy" id="700599"/>
    <lineage>
        <taxon>Bacteria</taxon>
        <taxon>Bacillati</taxon>
        <taxon>Actinomycetota</taxon>
        <taxon>Actinomycetes</taxon>
        <taxon>Kitasatosporales</taxon>
        <taxon>Streptomycetaceae</taxon>
        <taxon>Streptomyces</taxon>
    </lineage>
</organism>
<dbReference type="RefSeq" id="WP_167967478.1">
    <property type="nucleotide sequence ID" value="NZ_BHZG01000048.1"/>
</dbReference>
<dbReference type="AlphaFoldDB" id="A0A7X6CX27"/>
<accession>A0A7X6CX27</accession>
<evidence type="ECO:0000256" key="1">
    <source>
        <dbReference type="SAM" id="MobiDB-lite"/>
    </source>
</evidence>
<feature type="region of interest" description="Disordered" evidence="1">
    <location>
        <begin position="64"/>
        <end position="104"/>
    </location>
</feature>
<dbReference type="EMBL" id="JAAVJD010000003">
    <property type="protein sequence ID" value="NJQ04176.1"/>
    <property type="molecule type" value="Genomic_DNA"/>
</dbReference>
<proteinExistence type="predicted"/>